<sequence>MVVMVARGVLLTRPGKILGIEVAFWTKQGGPSVLDSKLWPRSGVAAAEITWSGAYDNGGYWSTDAANHKFKRLLIKSGLTIDGTLYAFRRNYANILHKEW</sequence>
<dbReference type="OrthoDB" id="428480at2759"/>
<proteinExistence type="predicted"/>
<dbReference type="Gene3D" id="3.20.20.80">
    <property type="entry name" value="Glycosidases"/>
    <property type="match status" value="1"/>
</dbReference>
<dbReference type="GO" id="GO:0005975">
    <property type="term" value="P:carbohydrate metabolic process"/>
    <property type="evidence" value="ECO:0007669"/>
    <property type="project" value="InterPro"/>
</dbReference>
<organism evidence="3">
    <name type="scientific">Lichtheimia ramosa</name>
    <dbReference type="NCBI Taxonomy" id="688394"/>
    <lineage>
        <taxon>Eukaryota</taxon>
        <taxon>Fungi</taxon>
        <taxon>Fungi incertae sedis</taxon>
        <taxon>Mucoromycota</taxon>
        <taxon>Mucoromycotina</taxon>
        <taxon>Mucoromycetes</taxon>
        <taxon>Mucorales</taxon>
        <taxon>Lichtheimiaceae</taxon>
        <taxon>Lichtheimia</taxon>
    </lineage>
</organism>
<accession>A0A077X2W6</accession>
<gene>
    <name evidence="3" type="ORF">LRAMOSA05988</name>
</gene>
<protein>
    <recommendedName>
        <fullName evidence="2">Glycoside hydrolase family 20 catalytic domain-containing protein</fullName>
    </recommendedName>
</protein>
<feature type="domain" description="Glycoside hydrolase family 20 catalytic" evidence="2">
    <location>
        <begin position="16"/>
        <end position="53"/>
    </location>
</feature>
<dbReference type="InterPro" id="IPR015883">
    <property type="entry name" value="Glyco_hydro_20_cat"/>
</dbReference>
<dbReference type="AlphaFoldDB" id="A0A077X2W6"/>
<dbReference type="GO" id="GO:0004553">
    <property type="term" value="F:hydrolase activity, hydrolyzing O-glycosyl compounds"/>
    <property type="evidence" value="ECO:0007669"/>
    <property type="project" value="InterPro"/>
</dbReference>
<dbReference type="Pfam" id="PF00728">
    <property type="entry name" value="Glyco_hydro_20"/>
    <property type="match status" value="1"/>
</dbReference>
<keyword evidence="1" id="KW-0378">Hydrolase</keyword>
<name>A0A077X2W6_9FUNG</name>
<evidence type="ECO:0000256" key="1">
    <source>
        <dbReference type="ARBA" id="ARBA00022801"/>
    </source>
</evidence>
<reference evidence="3" key="1">
    <citation type="journal article" date="2014" name="Genome Announc.">
        <title>De novo whole-genome sequence and genome annotation of Lichtheimia ramosa.</title>
        <authorList>
            <person name="Linde J."/>
            <person name="Schwartze V."/>
            <person name="Binder U."/>
            <person name="Lass-Florl C."/>
            <person name="Voigt K."/>
            <person name="Horn F."/>
        </authorList>
    </citation>
    <scope>NUCLEOTIDE SEQUENCE</scope>
    <source>
        <strain evidence="3">JMRC FSU:6197</strain>
    </source>
</reference>
<evidence type="ECO:0000259" key="2">
    <source>
        <dbReference type="Pfam" id="PF00728"/>
    </source>
</evidence>
<evidence type="ECO:0000313" key="3">
    <source>
        <dbReference type="EMBL" id="CDS13814.1"/>
    </source>
</evidence>
<dbReference type="EMBL" id="LK023385">
    <property type="protein sequence ID" value="CDS13814.1"/>
    <property type="molecule type" value="Genomic_DNA"/>
</dbReference>